<sequence length="468" mass="52891">MKSLPALCIRQSRLCIALGLLVASSTLVTVTSQAKETTQDVNRQKSSATRKRITRPAIRTARRRLRSKVMLTGFSDFVENKYKQITKRPRFHSTAQHRKSHTAVQQTAGGKSSVQRELEALYAKDGRQMPSMQIKDAPNTQSANHSGPPKQRAQRPVTVAPVAPKLVYRQPQPTRRAEPRRLQTESQTQHRHSSRRKSNFFQRLFGQKQKSHRQPYRYKPLPQQRVVHQHPAVQFPTRKKQAIAPPAPTRVRKPQVVQQIPVPVVKRPIAKTFSIPPAPEPEQIVVKEKKTIKQEAKLVNSETPVIQLKQTASNLENPFPEVSENEADGVQAVKKETSPKPTPFTGLTLNEKPSEKIISGLKGFCIVTLRDKRQLVDAKEEFRSTYQGKAYIFSSKAAQKTFENNPGLYAPVKGGQDTISLASAEEAEEGSLDFAVWYKGRLYLFSNQDNLQIFVQNPGNYRQTNTEK</sequence>
<feature type="compositionally biased region" description="Basic residues" evidence="1">
    <location>
        <begin position="88"/>
        <end position="101"/>
    </location>
</feature>
<accession>A0A3B1D7A6</accession>
<dbReference type="EMBL" id="UOGL01000256">
    <property type="protein sequence ID" value="VAX38766.1"/>
    <property type="molecule type" value="Genomic_DNA"/>
</dbReference>
<proteinExistence type="predicted"/>
<feature type="compositionally biased region" description="Basic residues" evidence="1">
    <location>
        <begin position="189"/>
        <end position="198"/>
    </location>
</feature>
<feature type="region of interest" description="Disordered" evidence="1">
    <location>
        <begin position="88"/>
        <end position="201"/>
    </location>
</feature>
<organism evidence="2">
    <name type="scientific">hydrothermal vent metagenome</name>
    <dbReference type="NCBI Taxonomy" id="652676"/>
    <lineage>
        <taxon>unclassified sequences</taxon>
        <taxon>metagenomes</taxon>
        <taxon>ecological metagenomes</taxon>
    </lineage>
</organism>
<gene>
    <name evidence="2" type="ORF">MNBD_PLANCTO02-618</name>
</gene>
<reference evidence="2" key="1">
    <citation type="submission" date="2018-06" db="EMBL/GenBank/DDBJ databases">
        <authorList>
            <person name="Zhirakovskaya E."/>
        </authorList>
    </citation>
    <scope>NUCLEOTIDE SEQUENCE</scope>
</reference>
<protein>
    <recommendedName>
        <fullName evidence="3">YHS domain-containing protein</fullName>
    </recommendedName>
</protein>
<name>A0A3B1D7A6_9ZZZZ</name>
<feature type="compositionally biased region" description="Basic and acidic residues" evidence="1">
    <location>
        <begin position="114"/>
        <end position="127"/>
    </location>
</feature>
<evidence type="ECO:0000256" key="1">
    <source>
        <dbReference type="SAM" id="MobiDB-lite"/>
    </source>
</evidence>
<feature type="region of interest" description="Disordered" evidence="1">
    <location>
        <begin position="234"/>
        <end position="254"/>
    </location>
</feature>
<evidence type="ECO:0008006" key="3">
    <source>
        <dbReference type="Google" id="ProtNLM"/>
    </source>
</evidence>
<dbReference type="AlphaFoldDB" id="A0A3B1D7A6"/>
<feature type="compositionally biased region" description="Polar residues" evidence="1">
    <location>
        <begin position="102"/>
        <end position="113"/>
    </location>
</feature>
<evidence type="ECO:0000313" key="2">
    <source>
        <dbReference type="EMBL" id="VAX38766.1"/>
    </source>
</evidence>